<dbReference type="EMBL" id="CP031517">
    <property type="protein sequence ID" value="QOS40617.1"/>
    <property type="molecule type" value="Genomic_DNA"/>
</dbReference>
<reference evidence="2 4" key="1">
    <citation type="submission" date="2018-08" db="EMBL/GenBank/DDBJ databases">
        <title>The first complete genome of Treponema rectale (CHPAT), a commensal spirochete of the bovine rectum.</title>
        <authorList>
            <person name="Staton G.J."/>
            <person name="Clegg S.R."/>
            <person name="Carter S.D."/>
            <person name="Radford A.D."/>
            <person name="Darby A."/>
            <person name="Hall N."/>
            <person name="Birtles R.J."/>
            <person name="Evans N.J."/>
        </authorList>
    </citation>
    <scope>NUCLEOTIDE SEQUENCE [LARGE SCALE GENOMIC DNA]</scope>
    <source>
        <strain evidence="2 4">CHPA</strain>
    </source>
</reference>
<evidence type="ECO:0000313" key="3">
    <source>
        <dbReference type="Proteomes" id="UP000578697"/>
    </source>
</evidence>
<keyword evidence="3" id="KW-1185">Reference proteome</keyword>
<gene>
    <name evidence="2" type="ORF">DYE49_09155</name>
    <name evidence="1" type="ORF">HNP77_002461</name>
</gene>
<organism evidence="1 3">
    <name type="scientific">Treponema rectale</name>
    <dbReference type="NCBI Taxonomy" id="744512"/>
    <lineage>
        <taxon>Bacteria</taxon>
        <taxon>Pseudomonadati</taxon>
        <taxon>Spirochaetota</taxon>
        <taxon>Spirochaetia</taxon>
        <taxon>Spirochaetales</taxon>
        <taxon>Treponemataceae</taxon>
        <taxon>Treponema</taxon>
    </lineage>
</organism>
<dbReference type="Proteomes" id="UP000593591">
    <property type="component" value="Chromosome"/>
</dbReference>
<evidence type="ECO:0000313" key="4">
    <source>
        <dbReference type="Proteomes" id="UP000593591"/>
    </source>
</evidence>
<sequence>MAEASISLSQDDLDKLFRAHTAEKKTSGIVTDFCAKIRKNIKRNTARAGVTAPSEITGCRVTQEEVDSLFKTCI</sequence>
<dbReference type="KEGG" id="trc:DYE49_09155"/>
<evidence type="ECO:0000313" key="2">
    <source>
        <dbReference type="EMBL" id="QOS40617.1"/>
    </source>
</evidence>
<reference evidence="1 3" key="2">
    <citation type="submission" date="2020-08" db="EMBL/GenBank/DDBJ databases">
        <title>Genomic Encyclopedia of Type Strains, Phase IV (KMG-IV): sequencing the most valuable type-strain genomes for metagenomic binning, comparative biology and taxonomic classification.</title>
        <authorList>
            <person name="Goeker M."/>
        </authorList>
    </citation>
    <scope>NUCLEOTIDE SEQUENCE [LARGE SCALE GENOMIC DNA]</scope>
    <source>
        <strain evidence="1 3">DSM 103679</strain>
    </source>
</reference>
<dbReference type="EMBL" id="JACHFR010000005">
    <property type="protein sequence ID" value="MBB5220071.1"/>
    <property type="molecule type" value="Genomic_DNA"/>
</dbReference>
<accession>A0A840SL34</accession>
<dbReference type="Proteomes" id="UP000578697">
    <property type="component" value="Unassembled WGS sequence"/>
</dbReference>
<protein>
    <submittedName>
        <fullName evidence="1">Uncharacterized protein</fullName>
    </submittedName>
</protein>
<name>A0A840SL34_9SPIR</name>
<dbReference type="RefSeq" id="WP_184653787.1">
    <property type="nucleotide sequence ID" value="NZ_JACHFR010000005.1"/>
</dbReference>
<proteinExistence type="predicted"/>
<dbReference type="AlphaFoldDB" id="A0A840SL34"/>
<evidence type="ECO:0000313" key="1">
    <source>
        <dbReference type="EMBL" id="MBB5220071.1"/>
    </source>
</evidence>